<evidence type="ECO:0000256" key="1">
    <source>
        <dbReference type="ARBA" id="ARBA00022737"/>
    </source>
</evidence>
<reference evidence="4" key="1">
    <citation type="journal article" date="2019" name="Int. J. Syst. Evol. Microbiol.">
        <title>The Global Catalogue of Microorganisms (GCM) 10K type strain sequencing project: providing services to taxonomists for standard genome sequencing and annotation.</title>
        <authorList>
            <consortium name="The Broad Institute Genomics Platform"/>
            <consortium name="The Broad Institute Genome Sequencing Center for Infectious Disease"/>
            <person name="Wu L."/>
            <person name="Ma J."/>
        </authorList>
    </citation>
    <scope>NUCLEOTIDE SEQUENCE [LARGE SCALE GENOMIC DNA]</scope>
    <source>
        <strain evidence="4">JCM 13378</strain>
    </source>
</reference>
<dbReference type="InterPro" id="IPR056823">
    <property type="entry name" value="TEN-like_YD-shell"/>
</dbReference>
<organism evidence="3 4">
    <name type="scientific">Bowmanella denitrificans</name>
    <dbReference type="NCBI Taxonomy" id="366582"/>
    <lineage>
        <taxon>Bacteria</taxon>
        <taxon>Pseudomonadati</taxon>
        <taxon>Pseudomonadota</taxon>
        <taxon>Gammaproteobacteria</taxon>
        <taxon>Alteromonadales</taxon>
        <taxon>Alteromonadaceae</taxon>
        <taxon>Bowmanella</taxon>
    </lineage>
</organism>
<evidence type="ECO:0000313" key="3">
    <source>
        <dbReference type="EMBL" id="GAA0348540.1"/>
    </source>
</evidence>
<feature type="domain" description="Teneurin-like YD-shell" evidence="2">
    <location>
        <begin position="253"/>
        <end position="452"/>
    </location>
</feature>
<sequence>MELSKEDDRFLITFSNGIKKRFEKKNNKTRLVSQVDRYGNGLSLEYENGLLVSIKASNNRRVTIKRNKYGRIISVSDEQNRTASYHYDKQGGLASVTDIGGYNWHYRYTDSGQLAAIINPEGTASLLATYHFTGDSEGKVASIKIGPHINNYSYEGSATFINLENIDAIKIDHTSTGIVTKVTRQDGAVSENRIGEENRIESITTSNQGHFQYEYLENGNLNSITQENQEGITTLTYYYNEKQQLQQVTSEYNNLLLEYDSNDRLVLQDDDGVITELGYNNKGDLISKTEKGYKISYGYNDDGQITRVENSDGLSQFTYFNNGKLKQVTFPDGKTHKYQYNALGLRIETIRSNGQKIQYEYDTIGNLIGLQESFPGEDVKKSKILLDEHFRTIGLIVNGKNVLTVHYNSRNLVSKVVHGAEETHFEYDDWKRLTKLENSSHGYVYQYKINERDIATRLDDRTPLIVTSPYLNNNSINSVLYTREQTNKRGLLVFYSESLSFGLPSPWGIELPEIGINSANHRRRLYNLTSQEMAQLNFDKPSSSFFIPAEYYSINCRPGPICALPISSTLLGPATVNEGDVAIFTNAMTYQQYTCGFFEMQWRLNGTLIESQSLSKFDTTTASREITFSDVGNGKVVTTVFCYDCYAGYQVEIATVCVNPSSSTTYEKLINNCPDRSQNSRAHEIDGCTWSPDNLESWDNLPAAINYDKYVTNVIWGSVLGQVTPQMAASQTLACNIHDIEYQTCLSNKSSADQDLGTRVSAACRTGYPVACPYQTASDCNEYFYEYNSCTEIGPYYKAGTETSMGRQSYKNRQLQYCKCC</sequence>
<feature type="domain" description="Teneurin-like YD-shell" evidence="2">
    <location>
        <begin position="19"/>
        <end position="124"/>
    </location>
</feature>
<name>A0ABP3GQ93_9ALTE</name>
<dbReference type="PANTHER" id="PTHR32305">
    <property type="match status" value="1"/>
</dbReference>
<evidence type="ECO:0000313" key="4">
    <source>
        <dbReference type="Proteomes" id="UP001501757"/>
    </source>
</evidence>
<protein>
    <recommendedName>
        <fullName evidence="2">Teneurin-like YD-shell domain-containing protein</fullName>
    </recommendedName>
</protein>
<proteinExistence type="predicted"/>
<dbReference type="PANTHER" id="PTHR32305:SF15">
    <property type="entry name" value="PROTEIN RHSA-RELATED"/>
    <property type="match status" value="1"/>
</dbReference>
<dbReference type="InterPro" id="IPR050708">
    <property type="entry name" value="T6SS_VgrG/RHS"/>
</dbReference>
<dbReference type="Proteomes" id="UP001501757">
    <property type="component" value="Unassembled WGS sequence"/>
</dbReference>
<keyword evidence="4" id="KW-1185">Reference proteome</keyword>
<evidence type="ECO:0000259" key="2">
    <source>
        <dbReference type="Pfam" id="PF25023"/>
    </source>
</evidence>
<comment type="caution">
    <text evidence="3">The sequence shown here is derived from an EMBL/GenBank/DDBJ whole genome shotgun (WGS) entry which is preliminary data.</text>
</comment>
<dbReference type="InterPro" id="IPR006530">
    <property type="entry name" value="YD"/>
</dbReference>
<keyword evidence="1" id="KW-0677">Repeat</keyword>
<accession>A0ABP3GQ93</accession>
<dbReference type="NCBIfam" id="TIGR01643">
    <property type="entry name" value="YD_repeat_2x"/>
    <property type="match status" value="3"/>
</dbReference>
<dbReference type="Gene3D" id="2.180.10.10">
    <property type="entry name" value="RHS repeat-associated core"/>
    <property type="match status" value="1"/>
</dbReference>
<gene>
    <name evidence="3" type="ORF">GCM10009092_11170</name>
</gene>
<dbReference type="Pfam" id="PF25023">
    <property type="entry name" value="TEN_YD-shell"/>
    <property type="match status" value="2"/>
</dbReference>
<dbReference type="EMBL" id="BAAAEI010000006">
    <property type="protein sequence ID" value="GAA0348540.1"/>
    <property type="molecule type" value="Genomic_DNA"/>
</dbReference>